<dbReference type="EMBL" id="JALLPB020000007">
    <property type="protein sequence ID" value="KAL3827151.1"/>
    <property type="molecule type" value="Genomic_DNA"/>
</dbReference>
<organism evidence="1 2">
    <name type="scientific">Cyclostephanos tholiformis</name>
    <dbReference type="NCBI Taxonomy" id="382380"/>
    <lineage>
        <taxon>Eukaryota</taxon>
        <taxon>Sar</taxon>
        <taxon>Stramenopiles</taxon>
        <taxon>Ochrophyta</taxon>
        <taxon>Bacillariophyta</taxon>
        <taxon>Coscinodiscophyceae</taxon>
        <taxon>Thalassiosirophycidae</taxon>
        <taxon>Stephanodiscales</taxon>
        <taxon>Stephanodiscaceae</taxon>
        <taxon>Cyclostephanos</taxon>
    </lineage>
</organism>
<proteinExistence type="predicted"/>
<dbReference type="SUPFAM" id="SSF75217">
    <property type="entry name" value="alpha/beta knot"/>
    <property type="match status" value="1"/>
</dbReference>
<evidence type="ECO:0008006" key="3">
    <source>
        <dbReference type="Google" id="ProtNLM"/>
    </source>
</evidence>
<dbReference type="Gene3D" id="3.40.1280.10">
    <property type="match status" value="1"/>
</dbReference>
<accession>A0ABD3SRB5</accession>
<dbReference type="Proteomes" id="UP001530377">
    <property type="component" value="Unassembled WGS sequence"/>
</dbReference>
<dbReference type="AlphaFoldDB" id="A0ABD3SRB5"/>
<evidence type="ECO:0000313" key="1">
    <source>
        <dbReference type="EMBL" id="KAL3827151.1"/>
    </source>
</evidence>
<dbReference type="InterPro" id="IPR029026">
    <property type="entry name" value="tRNA_m1G_MTases_N"/>
</dbReference>
<keyword evidence="2" id="KW-1185">Reference proteome</keyword>
<reference evidence="1 2" key="1">
    <citation type="submission" date="2024-10" db="EMBL/GenBank/DDBJ databases">
        <title>Updated reference genomes for cyclostephanoid diatoms.</title>
        <authorList>
            <person name="Roberts W.R."/>
            <person name="Alverson A.J."/>
        </authorList>
    </citation>
    <scope>NUCLEOTIDE SEQUENCE [LARGE SCALE GENOMIC DNA]</scope>
    <source>
        <strain evidence="1 2">AJA228-03</strain>
    </source>
</reference>
<protein>
    <recommendedName>
        <fullName evidence="3">RNA methyltransferase</fullName>
    </recommendedName>
</protein>
<sequence>MRISPPPTTRFILIGTQHGENVGAAARAMKTMGFNDLALVSPRDPKLLHRQKVIQRNANTEELVRAFPR</sequence>
<dbReference type="InterPro" id="IPR029028">
    <property type="entry name" value="Alpha/beta_knot_MTases"/>
</dbReference>
<evidence type="ECO:0000313" key="2">
    <source>
        <dbReference type="Proteomes" id="UP001530377"/>
    </source>
</evidence>
<name>A0ABD3SRB5_9STRA</name>
<comment type="caution">
    <text evidence="1">The sequence shown here is derived from an EMBL/GenBank/DDBJ whole genome shotgun (WGS) entry which is preliminary data.</text>
</comment>
<gene>
    <name evidence="1" type="ORF">ACHAXA_006706</name>
</gene>